<evidence type="ECO:0000259" key="2">
    <source>
        <dbReference type="SMART" id="SM00487"/>
    </source>
</evidence>
<keyword evidence="4" id="KW-1185">Reference proteome</keyword>
<accession>A0A0L0HF75</accession>
<keyword evidence="1" id="KW-0347">Helicase</keyword>
<dbReference type="VEuPathDB" id="FungiDB:SPPG_05683"/>
<dbReference type="eggNOG" id="ENOG502T241">
    <property type="taxonomic scope" value="Eukaryota"/>
</dbReference>
<dbReference type="AlphaFoldDB" id="A0A0L0HF75"/>
<dbReference type="OrthoDB" id="2145528at2759"/>
<gene>
    <name evidence="3" type="ORF">SPPG_05683</name>
</gene>
<dbReference type="RefSeq" id="XP_016607483.1">
    <property type="nucleotide sequence ID" value="XM_016753894.1"/>
</dbReference>
<dbReference type="GO" id="GO:0004386">
    <property type="term" value="F:helicase activity"/>
    <property type="evidence" value="ECO:0007669"/>
    <property type="project" value="UniProtKB-KW"/>
</dbReference>
<protein>
    <recommendedName>
        <fullName evidence="2">Helicase ATP-binding domain-containing protein</fullName>
    </recommendedName>
</protein>
<dbReference type="SMART" id="SM00487">
    <property type="entry name" value="DEXDc"/>
    <property type="match status" value="1"/>
</dbReference>
<sequence>MRHLKLQVPVHSRIESDADEVALSYHGDGIQERAIQGLEELIAAPPEPVLNRVLYYLDTFNRDVALNDIARDGAGMEYQVNLWDAFTYRWLLRFSTLFPGALRPIPHRLNCFIVPNGPLLWFLFGRIQTLVKNRRNEQRTNAAFGHAAAAANGDGGQWNYTAWRSPFAPWLHQQEAVRDMEVRREKGRRNHYLHAPMGAGKTLIVSLYILHLAQRGLLPRHIVWTLPGEAIESVSGELNAFGFQVDWMLPQKDSSKKVIPEGVTKQANVQGLRPHVITLIEHDDLRKLPDLLRSLADELFIVVDEVHKTLAATQRTTITLEIARLARGGCVAMTGTPTVDNKIYKLVPWLSLMVRFPVNLRNFWAACNSMVSQQVDTGIRVHMQEVEAQWTSREEEQRYRSLVPDKLGGTNSHASQKDIDQAKKLCYNACTQHMVQLTLDLLHDKLHYGKVEQWKGGVFLEAKDEQHQNELIAALVRESRKRDDVRVLTEGDIFKITGGASLHLTDKTVALGEVKDYPIVITTTRKSAGYTLSRLKAFVSLVYPSNLATRLQLAGRLNRLSQAAKELDYYKVHIGLLTSILHYHDQAASIDKALKDMGVRIPT</sequence>
<dbReference type="GO" id="GO:0005524">
    <property type="term" value="F:ATP binding"/>
    <property type="evidence" value="ECO:0007669"/>
    <property type="project" value="InterPro"/>
</dbReference>
<dbReference type="SUPFAM" id="SSF52540">
    <property type="entry name" value="P-loop containing nucleoside triphosphate hydrolases"/>
    <property type="match status" value="2"/>
</dbReference>
<proteinExistence type="predicted"/>
<dbReference type="InterPro" id="IPR006935">
    <property type="entry name" value="Helicase/UvrB_N"/>
</dbReference>
<keyword evidence="1" id="KW-0378">Hydrolase</keyword>
<dbReference type="Gene3D" id="3.40.50.300">
    <property type="entry name" value="P-loop containing nucleotide triphosphate hydrolases"/>
    <property type="match status" value="1"/>
</dbReference>
<keyword evidence="1" id="KW-0547">Nucleotide-binding</keyword>
<dbReference type="InterPro" id="IPR014001">
    <property type="entry name" value="Helicase_ATP-bd"/>
</dbReference>
<dbReference type="InParanoid" id="A0A0L0HF75"/>
<dbReference type="InterPro" id="IPR027417">
    <property type="entry name" value="P-loop_NTPase"/>
</dbReference>
<name>A0A0L0HF75_SPIPD</name>
<dbReference type="EMBL" id="KQ257458">
    <property type="protein sequence ID" value="KNC99443.1"/>
    <property type="molecule type" value="Genomic_DNA"/>
</dbReference>
<dbReference type="Proteomes" id="UP000053201">
    <property type="component" value="Unassembled WGS sequence"/>
</dbReference>
<dbReference type="Pfam" id="PF04851">
    <property type="entry name" value="ResIII"/>
    <property type="match status" value="1"/>
</dbReference>
<dbReference type="GO" id="GO:0016787">
    <property type="term" value="F:hydrolase activity"/>
    <property type="evidence" value="ECO:0007669"/>
    <property type="project" value="InterPro"/>
</dbReference>
<reference evidence="3 4" key="1">
    <citation type="submission" date="2009-08" db="EMBL/GenBank/DDBJ databases">
        <title>The Genome Sequence of Spizellomyces punctatus strain DAOM BR117.</title>
        <authorList>
            <consortium name="The Broad Institute Genome Sequencing Platform"/>
            <person name="Russ C."/>
            <person name="Cuomo C."/>
            <person name="Shea T."/>
            <person name="Young S.K."/>
            <person name="Zeng Q."/>
            <person name="Koehrsen M."/>
            <person name="Haas B."/>
            <person name="Borodovsky M."/>
            <person name="Guigo R."/>
            <person name="Alvarado L."/>
            <person name="Berlin A."/>
            <person name="Bochicchio J."/>
            <person name="Borenstein D."/>
            <person name="Chapman S."/>
            <person name="Chen Z."/>
            <person name="Engels R."/>
            <person name="Freedman E."/>
            <person name="Gellesch M."/>
            <person name="Goldberg J."/>
            <person name="Griggs A."/>
            <person name="Gujja S."/>
            <person name="Heiman D."/>
            <person name="Hepburn T."/>
            <person name="Howarth C."/>
            <person name="Jen D."/>
            <person name="Larson L."/>
            <person name="Lewis B."/>
            <person name="Mehta T."/>
            <person name="Park D."/>
            <person name="Pearson M."/>
            <person name="Roberts A."/>
            <person name="Saif S."/>
            <person name="Shenoy N."/>
            <person name="Sisk P."/>
            <person name="Stolte C."/>
            <person name="Sykes S."/>
            <person name="Thomson T."/>
            <person name="Walk T."/>
            <person name="White J."/>
            <person name="Yandava C."/>
            <person name="Burger G."/>
            <person name="Gray M.W."/>
            <person name="Holland P.W.H."/>
            <person name="King N."/>
            <person name="Lang F.B.F."/>
            <person name="Roger A.J."/>
            <person name="Ruiz-Trillo I."/>
            <person name="Lander E."/>
            <person name="Nusbaum C."/>
        </authorList>
    </citation>
    <scope>NUCLEOTIDE SEQUENCE [LARGE SCALE GENOMIC DNA]</scope>
    <source>
        <strain evidence="3 4">DAOM BR117</strain>
    </source>
</reference>
<keyword evidence="1" id="KW-0067">ATP-binding</keyword>
<dbReference type="GeneID" id="27689044"/>
<evidence type="ECO:0000256" key="1">
    <source>
        <dbReference type="ARBA" id="ARBA00022806"/>
    </source>
</evidence>
<dbReference type="GO" id="GO:0003677">
    <property type="term" value="F:DNA binding"/>
    <property type="evidence" value="ECO:0007669"/>
    <property type="project" value="InterPro"/>
</dbReference>
<feature type="domain" description="Helicase ATP-binding" evidence="2">
    <location>
        <begin position="165"/>
        <end position="363"/>
    </location>
</feature>
<organism evidence="3 4">
    <name type="scientific">Spizellomyces punctatus (strain DAOM BR117)</name>
    <dbReference type="NCBI Taxonomy" id="645134"/>
    <lineage>
        <taxon>Eukaryota</taxon>
        <taxon>Fungi</taxon>
        <taxon>Fungi incertae sedis</taxon>
        <taxon>Chytridiomycota</taxon>
        <taxon>Chytridiomycota incertae sedis</taxon>
        <taxon>Chytridiomycetes</taxon>
        <taxon>Spizellomycetales</taxon>
        <taxon>Spizellomycetaceae</taxon>
        <taxon>Spizellomyces</taxon>
    </lineage>
</organism>
<evidence type="ECO:0000313" key="4">
    <source>
        <dbReference type="Proteomes" id="UP000053201"/>
    </source>
</evidence>
<evidence type="ECO:0000313" key="3">
    <source>
        <dbReference type="EMBL" id="KNC99443.1"/>
    </source>
</evidence>